<sequence>MSAVPSGFDFPSELSTKPFALIGLTGLDTLNNAIHRTIWDAFSNNRRSDRAPVHFKLLGPAHEFPPPKAKRNTYEWYIPKGILKRNWMNKHLNEIPAVVAIFYELDWEDPQWNEKRIECASRVQSMRVALAGRNTRIAVVLIQQTAPLPTGEDMTAAERATALCTSCELNAKSLFVLPHGDHLHGYTVRLENVFYDLALNYYHHEARNVKSHRDQLNKTTHQYLFVRHQLKIGFLNELKQDSHTAQKHYLQAYNNLLEVRIVDTNNLEVKTVAGFINYKLCKLMFQQNLPRDAINQFRQHIEMFRNCIGPKDLAFEHCAWMSKQFSVFGDIFDEAIRQGLPALQTQHPGFYYQQAAQNAIERKTSCQELCKSVTEYPNPDPLMGAENLEFYGQRPWRPGKLSAEPPDPAKEKIGVLALQYKEKNTNHSMLIIGLLGSAISQFKTYRCPRMRRQLVVQMAEEYFSSQDYGKALTLLTHMLWDYRCEKWWLLLSNILVRALGCAFLAASVQDYVVLSLEALGSCAQLHEEEKTRVFGNLERLLKGLPPDPEPNLPQEEVDHARQLWTSSKVGDVFNIAIEMNNITGCIESKAQFTQPQYQADQHVTIEVYIRSCCPHPLQFSKLTVTVNNPTYSSEFAVCESSSNESGANPLLLFHKNEVKRFVCQFLPDVQDVGKEIQIGSILLYLGSEKGRCAILRFTGTGSEPSSVDISCPELQHFRPSSADMPDFDGIQPVATAEIVPRDSKLEVTVVHSTPALLGEWYPIKVILENKESNMISEMSMDINLLSNNEDPSLEQATQICESISDHIVSLPLKISVGNLDPNCNIQKLFYMRGHRIGNRNIMIKVSYNLSVGQDGLDNNNSCIKETTVMIPVVKPFDITAKFFSLKFEPIAKSFAKEPFVVMPHVSCVSPCSLVIENSSIELSGHIKSVDDEVKSQLKLISLKNGETGTEAYCVTADQANDQPVALGIYTLQWRREDTPELVTSSSVTLPTVRVESAPLFIEMCLPAHGWVRTPMAVSYHIRNHTTCLLDLELNMEASDAFMFAGHKQLQLRILPESVKTLDYNLYPLLSGLVALPRLRLTISDKNDYPVKQPQLTELLDRSLPSHVYVMPQGKGNPTPIAIPS</sequence>
<feature type="domain" description="Trafficking protein particle complex subunit 11" evidence="2">
    <location>
        <begin position="267"/>
        <end position="519"/>
    </location>
</feature>
<dbReference type="AlphaFoldDB" id="A0AAN9WFR9"/>
<dbReference type="GO" id="GO:0005737">
    <property type="term" value="C:cytoplasm"/>
    <property type="evidence" value="ECO:0007669"/>
    <property type="project" value="TreeGrafter"/>
</dbReference>
<evidence type="ECO:0000313" key="4">
    <source>
        <dbReference type="Proteomes" id="UP001378592"/>
    </source>
</evidence>
<evidence type="ECO:0008006" key="5">
    <source>
        <dbReference type="Google" id="ProtNLM"/>
    </source>
</evidence>
<comment type="caution">
    <text evidence="3">The sequence shown here is derived from an EMBL/GenBank/DDBJ whole genome shotgun (WGS) entry which is preliminary data.</text>
</comment>
<keyword evidence="4" id="KW-1185">Reference proteome</keyword>
<dbReference type="Pfam" id="PF11817">
    <property type="entry name" value="Foie-gras_1"/>
    <property type="match status" value="1"/>
</dbReference>
<feature type="domain" description="Gryzun putative trafficking through Golgi" evidence="1">
    <location>
        <begin position="934"/>
        <end position="1084"/>
    </location>
</feature>
<reference evidence="3 4" key="1">
    <citation type="submission" date="2024-03" db="EMBL/GenBank/DDBJ databases">
        <title>The genome assembly and annotation of the cricket Gryllus longicercus Weissman &amp; Gray.</title>
        <authorList>
            <person name="Szrajer S."/>
            <person name="Gray D."/>
            <person name="Ylla G."/>
        </authorList>
    </citation>
    <scope>NUCLEOTIDE SEQUENCE [LARGE SCALE GENOMIC DNA]</scope>
    <source>
        <strain evidence="3">DAG 2021-001</strain>
        <tissue evidence="3">Whole body minus gut</tissue>
    </source>
</reference>
<dbReference type="InterPro" id="IPR021773">
    <property type="entry name" value="TPC11"/>
</dbReference>
<evidence type="ECO:0000313" key="3">
    <source>
        <dbReference type="EMBL" id="KAK7871869.1"/>
    </source>
</evidence>
<organism evidence="3 4">
    <name type="scientific">Gryllus longicercus</name>
    <dbReference type="NCBI Taxonomy" id="2509291"/>
    <lineage>
        <taxon>Eukaryota</taxon>
        <taxon>Metazoa</taxon>
        <taxon>Ecdysozoa</taxon>
        <taxon>Arthropoda</taxon>
        <taxon>Hexapoda</taxon>
        <taxon>Insecta</taxon>
        <taxon>Pterygota</taxon>
        <taxon>Neoptera</taxon>
        <taxon>Polyneoptera</taxon>
        <taxon>Orthoptera</taxon>
        <taxon>Ensifera</taxon>
        <taxon>Gryllidea</taxon>
        <taxon>Grylloidea</taxon>
        <taxon>Gryllidae</taxon>
        <taxon>Gryllinae</taxon>
        <taxon>Gryllus</taxon>
    </lineage>
</organism>
<proteinExistence type="predicted"/>
<evidence type="ECO:0000259" key="1">
    <source>
        <dbReference type="Pfam" id="PF07919"/>
    </source>
</evidence>
<dbReference type="Pfam" id="PF07919">
    <property type="entry name" value="Gryzun"/>
    <property type="match status" value="1"/>
</dbReference>
<accession>A0AAN9WFR9</accession>
<dbReference type="PANTHER" id="PTHR14374:SF0">
    <property type="entry name" value="TRAFFICKING PROTEIN PARTICLE COMPLEX SUBUNIT 11"/>
    <property type="match status" value="1"/>
</dbReference>
<dbReference type="Proteomes" id="UP001378592">
    <property type="component" value="Unassembled WGS sequence"/>
</dbReference>
<name>A0AAN9WFR9_9ORTH</name>
<dbReference type="EMBL" id="JAZDUA010000033">
    <property type="protein sequence ID" value="KAK7871869.1"/>
    <property type="molecule type" value="Genomic_DNA"/>
</dbReference>
<gene>
    <name evidence="3" type="ORF">R5R35_006453</name>
</gene>
<dbReference type="InterPro" id="IPR012880">
    <property type="entry name" value="Gryzun"/>
</dbReference>
<protein>
    <recommendedName>
        <fullName evidence="5">Trafficking protein particle complex subunit 11</fullName>
    </recommendedName>
</protein>
<evidence type="ECO:0000259" key="2">
    <source>
        <dbReference type="Pfam" id="PF11817"/>
    </source>
</evidence>
<dbReference type="PANTHER" id="PTHR14374">
    <property type="entry name" value="FOIE GRAS"/>
    <property type="match status" value="1"/>
</dbReference>